<dbReference type="PATRIC" id="fig|212042.8.peg.1386"/>
<sequence>MGCCTKKPSGSLSLIDSGTICTLSSADLNDKLSYIFSTLTDIIQKFSISVASNVFVNLNPRPLCSFVMLGLFLSLF</sequence>
<evidence type="ECO:0000313" key="1">
    <source>
        <dbReference type="EMBL" id="ABD44038.1"/>
    </source>
</evidence>
<dbReference type="AlphaFoldDB" id="Q2GIJ3"/>
<dbReference type="Proteomes" id="UP000001943">
    <property type="component" value="Chromosome"/>
</dbReference>
<gene>
    <name evidence="1" type="ordered locus">APH_1294</name>
</gene>
<organism evidence="1 2">
    <name type="scientific">Anaplasma phagocytophilum (strain HZ)</name>
    <dbReference type="NCBI Taxonomy" id="212042"/>
    <lineage>
        <taxon>Bacteria</taxon>
        <taxon>Pseudomonadati</taxon>
        <taxon>Pseudomonadota</taxon>
        <taxon>Alphaproteobacteria</taxon>
        <taxon>Rickettsiales</taxon>
        <taxon>Anaplasmataceae</taxon>
        <taxon>Anaplasma</taxon>
        <taxon>phagocytophilum group</taxon>
    </lineage>
</organism>
<dbReference type="PaxDb" id="212042-APH_1294"/>
<protein>
    <submittedName>
        <fullName evidence="1">Conserved domain protein</fullName>
    </submittedName>
</protein>
<dbReference type="EMBL" id="CP000235">
    <property type="protein sequence ID" value="ABD44038.1"/>
    <property type="molecule type" value="Genomic_DNA"/>
</dbReference>
<name>Q2GIJ3_ANAPZ</name>
<evidence type="ECO:0000313" key="2">
    <source>
        <dbReference type="Proteomes" id="UP000001943"/>
    </source>
</evidence>
<dbReference type="KEGG" id="aph:APH_1294"/>
<proteinExistence type="predicted"/>
<keyword evidence="2" id="KW-1185">Reference proteome</keyword>
<accession>Q2GIJ3</accession>
<dbReference type="EnsemblBacteria" id="ABD44038">
    <property type="protein sequence ID" value="ABD44038"/>
    <property type="gene ID" value="APH_1294"/>
</dbReference>
<dbReference type="eggNOG" id="COG0817">
    <property type="taxonomic scope" value="Bacteria"/>
</dbReference>
<dbReference type="HOGENOM" id="CLU_2646583_0_0_5"/>
<reference evidence="1 2" key="1">
    <citation type="journal article" date="2006" name="PLoS Genet.">
        <title>Comparative genomics of emerging human ehrlichiosis agents.</title>
        <authorList>
            <person name="Dunning Hotopp J.C."/>
            <person name="Lin M."/>
            <person name="Madupu R."/>
            <person name="Crabtree J."/>
            <person name="Angiuoli S.V."/>
            <person name="Eisen J.A."/>
            <person name="Seshadri R."/>
            <person name="Ren Q."/>
            <person name="Wu M."/>
            <person name="Utterback T.R."/>
            <person name="Smith S."/>
            <person name="Lewis M."/>
            <person name="Khouri H."/>
            <person name="Zhang C."/>
            <person name="Niu H."/>
            <person name="Lin Q."/>
            <person name="Ohashi N."/>
            <person name="Zhi N."/>
            <person name="Nelson W."/>
            <person name="Brinkac L.M."/>
            <person name="Dodson R.J."/>
            <person name="Rosovitz M.J."/>
            <person name="Sundaram J."/>
            <person name="Daugherty S.C."/>
            <person name="Davidsen T."/>
            <person name="Durkin A.S."/>
            <person name="Gwinn M."/>
            <person name="Haft D.H."/>
            <person name="Selengut J.D."/>
            <person name="Sullivan S.A."/>
            <person name="Zafar N."/>
            <person name="Zhou L."/>
            <person name="Benahmed F."/>
            <person name="Forberger H."/>
            <person name="Halpin R."/>
            <person name="Mulligan S."/>
            <person name="Robinson J."/>
            <person name="White O."/>
            <person name="Rikihisa Y."/>
            <person name="Tettelin H."/>
        </authorList>
    </citation>
    <scope>NUCLEOTIDE SEQUENCE [LARGE SCALE GENOMIC DNA]</scope>
    <source>
        <strain evidence="1 2">HZ</strain>
    </source>
</reference>